<dbReference type="PANTHER" id="PTHR43022">
    <property type="entry name" value="PROTEIN SMF"/>
    <property type="match status" value="1"/>
</dbReference>
<evidence type="ECO:0000256" key="1">
    <source>
        <dbReference type="ARBA" id="ARBA00006525"/>
    </source>
</evidence>
<accession>A0A507SY82</accession>
<dbReference type="RefSeq" id="WP_141483670.1">
    <property type="nucleotide sequence ID" value="NZ_SMDN01000002.1"/>
</dbReference>
<comment type="similarity">
    <text evidence="1">Belongs to the DprA/Smf family.</text>
</comment>
<keyword evidence="4" id="KW-1185">Reference proteome</keyword>
<proteinExistence type="inferred from homology"/>
<feature type="domain" description="Smf/DprA SLOG" evidence="2">
    <location>
        <begin position="47"/>
        <end position="241"/>
    </location>
</feature>
<sequence length="243" mass="27884">MNELLLYFSYTNKGNSYEVFKDLVKKKKVGESHIKQVLSVLKSQDVKYITVFDKEYPKCLKDLKYAPYVLYYKGNLDLLKSRSLCITADVITENVSAYIEKSLNQYSNQFCLVTTDFSEVDRKIVAHFRQKNQPVIHVLANGHGYLNKESINENELYISQYPPLVNPKMQRFKERNTLLAGIGRYLVIFGSKSGSGIINLASNFADMNKEVYCYPSTDLNDGNNFLLKHGANLITHITDIVMY</sequence>
<dbReference type="GO" id="GO:0009294">
    <property type="term" value="P:DNA-mediated transformation"/>
    <property type="evidence" value="ECO:0007669"/>
    <property type="project" value="InterPro"/>
</dbReference>
<name>A0A507SY82_9BACT</name>
<dbReference type="EMBL" id="SMDN01000002">
    <property type="protein sequence ID" value="TQC54088.1"/>
    <property type="molecule type" value="Genomic_DNA"/>
</dbReference>
<dbReference type="Proteomes" id="UP000320801">
    <property type="component" value="Unassembled WGS sequence"/>
</dbReference>
<dbReference type="AlphaFoldDB" id="A0A507SY82"/>
<comment type="caution">
    <text evidence="3">The sequence shown here is derived from an EMBL/GenBank/DDBJ whole genome shotgun (WGS) entry which is preliminary data.</text>
</comment>
<dbReference type="PANTHER" id="PTHR43022:SF1">
    <property type="entry name" value="PROTEIN SMF"/>
    <property type="match status" value="1"/>
</dbReference>
<reference evidence="3 4" key="1">
    <citation type="submission" date="2019-03" db="EMBL/GenBank/DDBJ databases">
        <title>Characterization of a novel Mycoplasma cynos real-time PCR assay.</title>
        <authorList>
            <person name="Tallmadge R.L."/>
            <person name="Mitchell P.K."/>
            <person name="Goodman L."/>
        </authorList>
    </citation>
    <scope>NUCLEOTIDE SEQUENCE [LARGE SCALE GENOMIC DNA]</scope>
    <source>
        <strain evidence="3 4">1642</strain>
    </source>
</reference>
<dbReference type="OrthoDB" id="9785707at2"/>
<dbReference type="Pfam" id="PF02481">
    <property type="entry name" value="DNA_processg_A"/>
    <property type="match status" value="1"/>
</dbReference>
<evidence type="ECO:0000313" key="4">
    <source>
        <dbReference type="Proteomes" id="UP000320801"/>
    </source>
</evidence>
<evidence type="ECO:0000313" key="3">
    <source>
        <dbReference type="EMBL" id="TQC54088.1"/>
    </source>
</evidence>
<gene>
    <name evidence="3" type="ORF">E1I18_00590</name>
</gene>
<dbReference type="InterPro" id="IPR003488">
    <property type="entry name" value="DprA"/>
</dbReference>
<organism evidence="3 4">
    <name type="scientific">Mycoplasmopsis mucosicanis</name>
    <dbReference type="NCBI Taxonomy" id="458208"/>
    <lineage>
        <taxon>Bacteria</taxon>
        <taxon>Bacillati</taxon>
        <taxon>Mycoplasmatota</taxon>
        <taxon>Mycoplasmoidales</taxon>
        <taxon>Metamycoplasmataceae</taxon>
        <taxon>Mycoplasmopsis</taxon>
    </lineage>
</organism>
<protein>
    <submittedName>
        <fullName evidence="3">DNA-processing protein DprA</fullName>
    </submittedName>
</protein>
<dbReference type="Gene3D" id="3.40.50.450">
    <property type="match status" value="1"/>
</dbReference>
<evidence type="ECO:0000259" key="2">
    <source>
        <dbReference type="Pfam" id="PF02481"/>
    </source>
</evidence>
<dbReference type="InterPro" id="IPR057666">
    <property type="entry name" value="DrpA_SLOG"/>
</dbReference>